<dbReference type="SMART" id="SM00252">
    <property type="entry name" value="SH2"/>
    <property type="match status" value="1"/>
</dbReference>
<dbReference type="GO" id="GO:0016192">
    <property type="term" value="P:vesicle-mediated transport"/>
    <property type="evidence" value="ECO:0007669"/>
    <property type="project" value="InterPro"/>
</dbReference>
<evidence type="ECO:0000313" key="7">
    <source>
        <dbReference type="Proteomes" id="UP000290572"/>
    </source>
</evidence>
<dbReference type="InterPro" id="IPR000980">
    <property type="entry name" value="SH2"/>
</dbReference>
<dbReference type="InterPro" id="IPR036860">
    <property type="entry name" value="SH2_dom_sf"/>
</dbReference>
<dbReference type="InterPro" id="IPR003123">
    <property type="entry name" value="VPS9"/>
</dbReference>
<evidence type="ECO:0000256" key="2">
    <source>
        <dbReference type="PROSITE-ProRule" id="PRU00191"/>
    </source>
</evidence>
<accession>A0A498N231</accession>
<evidence type="ECO:0000256" key="1">
    <source>
        <dbReference type="ARBA" id="ARBA00022468"/>
    </source>
</evidence>
<dbReference type="STRING" id="84645.A0A498N231"/>
<dbReference type="GO" id="GO:0005829">
    <property type="term" value="C:cytosol"/>
    <property type="evidence" value="ECO:0007669"/>
    <property type="project" value="TreeGrafter"/>
</dbReference>
<feature type="domain" description="VPS9" evidence="5">
    <location>
        <begin position="506"/>
        <end position="643"/>
    </location>
</feature>
<evidence type="ECO:0007829" key="8">
    <source>
        <dbReference type="PeptideAtlas" id="A0A498N231"/>
    </source>
</evidence>
<comment type="caution">
    <text evidence="6">The sequence shown here is derived from an EMBL/GenBank/DDBJ whole genome shotgun (WGS) entry which is preliminary data.</text>
</comment>
<proteinExistence type="evidence at protein level"/>
<keyword evidence="1" id="KW-0343">GTPase activation</keyword>
<gene>
    <name evidence="6" type="ORF">ROHU_036444</name>
</gene>
<keyword evidence="8" id="KW-1267">Proteomics identification</keyword>
<dbReference type="PROSITE" id="PS51205">
    <property type="entry name" value="VPS9"/>
    <property type="match status" value="1"/>
</dbReference>
<dbReference type="EMBL" id="QBIY01012082">
    <property type="protein sequence ID" value="RXN27130.1"/>
    <property type="molecule type" value="Genomic_DNA"/>
</dbReference>
<feature type="domain" description="SH2" evidence="4">
    <location>
        <begin position="43"/>
        <end position="137"/>
    </location>
</feature>
<dbReference type="Pfam" id="PF02204">
    <property type="entry name" value="VPS9"/>
    <property type="match status" value="1"/>
</dbReference>
<feature type="region of interest" description="Disordered" evidence="3">
    <location>
        <begin position="1"/>
        <end position="20"/>
    </location>
</feature>
<dbReference type="Gene3D" id="3.30.505.10">
    <property type="entry name" value="SH2 domain"/>
    <property type="match status" value="1"/>
</dbReference>
<feature type="region of interest" description="Disordered" evidence="3">
    <location>
        <begin position="759"/>
        <end position="779"/>
    </location>
</feature>
<name>A0A498N231_LABRO</name>
<dbReference type="Proteomes" id="UP000290572">
    <property type="component" value="Unassembled WGS sequence"/>
</dbReference>
<dbReference type="CDD" id="cd10393">
    <property type="entry name" value="SH2_RIN1"/>
    <property type="match status" value="1"/>
</dbReference>
<evidence type="ECO:0000259" key="5">
    <source>
        <dbReference type="PROSITE" id="PS51205"/>
    </source>
</evidence>
<feature type="region of interest" description="Disordered" evidence="3">
    <location>
        <begin position="326"/>
        <end position="414"/>
    </location>
</feature>
<dbReference type="GO" id="GO:0030139">
    <property type="term" value="C:endocytic vesicle"/>
    <property type="evidence" value="ECO:0007669"/>
    <property type="project" value="TreeGrafter"/>
</dbReference>
<dbReference type="GO" id="GO:0005096">
    <property type="term" value="F:GTPase activator activity"/>
    <property type="evidence" value="ECO:0007669"/>
    <property type="project" value="UniProtKB-KW"/>
</dbReference>
<reference evidence="6 7" key="1">
    <citation type="submission" date="2018-03" db="EMBL/GenBank/DDBJ databases">
        <title>Draft genome sequence of Rohu Carp (Labeo rohita).</title>
        <authorList>
            <person name="Das P."/>
            <person name="Kushwaha B."/>
            <person name="Joshi C.G."/>
            <person name="Kumar D."/>
            <person name="Nagpure N.S."/>
            <person name="Sahoo L."/>
            <person name="Das S.P."/>
            <person name="Bit A."/>
            <person name="Patnaik S."/>
            <person name="Meher P.K."/>
            <person name="Jayasankar P."/>
            <person name="Koringa P.G."/>
            <person name="Patel N.V."/>
            <person name="Hinsu A.T."/>
            <person name="Kumar R."/>
            <person name="Pandey M."/>
            <person name="Agarwal S."/>
            <person name="Srivastava S."/>
            <person name="Singh M."/>
            <person name="Iquebal M.A."/>
            <person name="Jaiswal S."/>
            <person name="Angadi U.B."/>
            <person name="Kumar N."/>
            <person name="Raza M."/>
            <person name="Shah T.M."/>
            <person name="Rai A."/>
            <person name="Jena J.K."/>
        </authorList>
    </citation>
    <scope>NUCLEOTIDE SEQUENCE [LARGE SCALE GENOMIC DNA]</scope>
    <source>
        <strain evidence="6">DASCIFA01</strain>
        <tissue evidence="6">Testis</tissue>
    </source>
</reference>
<evidence type="ECO:0000259" key="4">
    <source>
        <dbReference type="PROSITE" id="PS50001"/>
    </source>
</evidence>
<evidence type="ECO:0000256" key="3">
    <source>
        <dbReference type="SAM" id="MobiDB-lite"/>
    </source>
</evidence>
<dbReference type="InterPro" id="IPR045046">
    <property type="entry name" value="Vps9-like"/>
</dbReference>
<organism evidence="6 7">
    <name type="scientific">Labeo rohita</name>
    <name type="common">Indian major carp</name>
    <name type="synonym">Cyprinus rohita</name>
    <dbReference type="NCBI Taxonomy" id="84645"/>
    <lineage>
        <taxon>Eukaryota</taxon>
        <taxon>Metazoa</taxon>
        <taxon>Chordata</taxon>
        <taxon>Craniata</taxon>
        <taxon>Vertebrata</taxon>
        <taxon>Euteleostomi</taxon>
        <taxon>Actinopterygii</taxon>
        <taxon>Neopterygii</taxon>
        <taxon>Teleostei</taxon>
        <taxon>Ostariophysi</taxon>
        <taxon>Cypriniformes</taxon>
        <taxon>Cyprinidae</taxon>
        <taxon>Labeoninae</taxon>
        <taxon>Labeonini</taxon>
        <taxon>Labeo</taxon>
    </lineage>
</organism>
<dbReference type="PROSITE" id="PS50001">
    <property type="entry name" value="SH2"/>
    <property type="match status" value="1"/>
</dbReference>
<sequence length="779" mass="86971">MEGDPVYDYPEAQPVGDRRACPQRGSLRSISVLDRLLLTHPVWLQLSINSATALHILRREPPGTFLVRKSSTSQKKMLCVRLADDSMPSFLKQVVIREEDSAFSLESSAISFPDLCRLIAFYCVSRDVLPFTLELPEAIAKASSHKQLESISHMGVEFWSSHLNVRGPRNEPPATEKLLPPSPNPQDCLTPINPNPTPFQELCPIQTRSPCELDYGGGKGLCFVNPLFLQDYPGRNAMRRRHHFKTSFKVRVSTENSSPLSPPVIPPPPPPLLAKAKCKARLKAKQVTPPAAVQAGEEAIKNTVEEATDYMQPCVASQKKAMVTSTLSPTAEEDDYQMPKALQKAQPKILERKRQEDDEEEEEGLVLEQRHAPSLSELDSSSSLSSLDEVEESPERPPLVRGTSNPVMPPPRKSMSALRKMSAAFISFFAPEKRVARMVEDCLLLQDLRLFINQAKAFLLECGELEPPIETLLTENEKDQALEKAMFRCVLKPLKPQIDAALRTLHKQDGSFQRMMDSLQRAKGASPQKLFGVQVGVPDAQGIEKIKHKLTLMQRAYSPIDKVLLLLQICKLIYKAMKNKSDDFLPALSYVMVLCSMPEISLEVEYMMELLESSWLTGEGGYYLTSVYASLSLIQSQPEDVPPNGLTNQARESLKEWSRRRSNETTGQKDNKLHQKFIKVLFQDGDSSLVKTLMWKTALNGEAMAQLCAVKFGVDQPENYSLYWRKDGVLTPLPPDAQIQDLQSMGVSGVPLIYQASSQEEKSQKLNRGSAVDLTEAAS</sequence>
<dbReference type="InterPro" id="IPR037191">
    <property type="entry name" value="VPS9_dom_sf"/>
</dbReference>
<dbReference type="Pfam" id="PF23268">
    <property type="entry name" value="RIN1"/>
    <property type="match status" value="1"/>
</dbReference>
<keyword evidence="7" id="KW-1185">Reference proteome</keyword>
<dbReference type="Gene3D" id="1.20.1050.80">
    <property type="entry name" value="VPS9 domain"/>
    <property type="match status" value="1"/>
</dbReference>
<feature type="compositionally biased region" description="Low complexity" evidence="3">
    <location>
        <begin position="374"/>
        <end position="387"/>
    </location>
</feature>
<dbReference type="InterPro" id="IPR035867">
    <property type="entry name" value="RIN1_SH2"/>
</dbReference>
<feature type="compositionally biased region" description="Basic and acidic residues" evidence="3">
    <location>
        <begin position="652"/>
        <end position="669"/>
    </location>
</feature>
<dbReference type="SUPFAM" id="SSF55550">
    <property type="entry name" value="SH2 domain"/>
    <property type="match status" value="1"/>
</dbReference>
<dbReference type="SMART" id="SM00167">
    <property type="entry name" value="VPS9"/>
    <property type="match status" value="1"/>
</dbReference>
<protein>
    <submittedName>
        <fullName evidence="6">Ras and Rab interactor 2-like protein</fullName>
    </submittedName>
</protein>
<dbReference type="PANTHER" id="PTHR23101:SF127">
    <property type="entry name" value="RAS AND RAB INTERACTOR 1-RELATED"/>
    <property type="match status" value="1"/>
</dbReference>
<dbReference type="AlphaFoldDB" id="A0A498N231"/>
<dbReference type="GO" id="GO:0031267">
    <property type="term" value="F:small GTPase binding"/>
    <property type="evidence" value="ECO:0007669"/>
    <property type="project" value="TreeGrafter"/>
</dbReference>
<evidence type="ECO:0000313" key="6">
    <source>
        <dbReference type="EMBL" id="RXN27130.1"/>
    </source>
</evidence>
<keyword evidence="2" id="KW-0727">SH2 domain</keyword>
<feature type="region of interest" description="Disordered" evidence="3">
    <location>
        <begin position="640"/>
        <end position="669"/>
    </location>
</feature>
<dbReference type="SUPFAM" id="SSF109993">
    <property type="entry name" value="VPS9 domain"/>
    <property type="match status" value="1"/>
</dbReference>
<dbReference type="PANTHER" id="PTHR23101">
    <property type="entry name" value="RAB GDP/GTP EXCHANGE FACTOR"/>
    <property type="match status" value="1"/>
</dbReference>
<dbReference type="GO" id="GO:0005085">
    <property type="term" value="F:guanyl-nucleotide exchange factor activity"/>
    <property type="evidence" value="ECO:0007669"/>
    <property type="project" value="InterPro"/>
</dbReference>